<feature type="domain" description="PLD phosphodiesterase" evidence="8">
    <location>
        <begin position="182"/>
        <end position="209"/>
    </location>
</feature>
<dbReference type="GO" id="GO:0003677">
    <property type="term" value="F:DNA binding"/>
    <property type="evidence" value="ECO:0007669"/>
    <property type="project" value="InterPro"/>
</dbReference>
<dbReference type="InterPro" id="IPR025202">
    <property type="entry name" value="PLD-like_dom"/>
</dbReference>
<dbReference type="Proteomes" id="UP000217895">
    <property type="component" value="Chromosome"/>
</dbReference>
<evidence type="ECO:0000313" key="9">
    <source>
        <dbReference type="EMBL" id="BAY57361.1"/>
    </source>
</evidence>
<dbReference type="PROSITE" id="PS50035">
    <property type="entry name" value="PLD"/>
    <property type="match status" value="2"/>
</dbReference>
<keyword evidence="6" id="KW-0443">Lipid metabolism</keyword>
<dbReference type="CDD" id="cd09173">
    <property type="entry name" value="PLDc_Nuc_like_unchar1_2"/>
    <property type="match status" value="1"/>
</dbReference>
<evidence type="ECO:0000256" key="7">
    <source>
        <dbReference type="SAM" id="SignalP"/>
    </source>
</evidence>
<gene>
    <name evidence="9" type="ORF">NIES2135_42260</name>
</gene>
<evidence type="ECO:0000313" key="10">
    <source>
        <dbReference type="Proteomes" id="UP000217895"/>
    </source>
</evidence>
<dbReference type="PANTHER" id="PTHR43856:SF1">
    <property type="entry name" value="MITOCHONDRIAL CARDIOLIPIN HYDROLASE"/>
    <property type="match status" value="1"/>
</dbReference>
<dbReference type="GO" id="GO:0016042">
    <property type="term" value="P:lipid catabolic process"/>
    <property type="evidence" value="ECO:0007669"/>
    <property type="project" value="UniProtKB-KW"/>
</dbReference>
<dbReference type="Pfam" id="PF12836">
    <property type="entry name" value="HHH_3"/>
    <property type="match status" value="1"/>
</dbReference>
<keyword evidence="10" id="KW-1185">Reference proteome</keyword>
<keyword evidence="7" id="KW-0732">Signal</keyword>
<dbReference type="SUPFAM" id="SSF47781">
    <property type="entry name" value="RuvA domain 2-like"/>
    <property type="match status" value="1"/>
</dbReference>
<dbReference type="SUPFAM" id="SSF56024">
    <property type="entry name" value="Phospholipase D/nuclease"/>
    <property type="match status" value="2"/>
</dbReference>
<dbReference type="PANTHER" id="PTHR43856">
    <property type="entry name" value="CARDIOLIPIN HYDROLASE"/>
    <property type="match status" value="1"/>
</dbReference>
<dbReference type="InterPro" id="IPR003583">
    <property type="entry name" value="Hlx-hairpin-Hlx_DNA-bd_motif"/>
</dbReference>
<evidence type="ECO:0000256" key="3">
    <source>
        <dbReference type="ARBA" id="ARBA00012027"/>
    </source>
</evidence>
<reference evidence="9 10" key="1">
    <citation type="submission" date="2017-06" db="EMBL/GenBank/DDBJ databases">
        <title>Genome sequencing of cyanobaciteial culture collection at National Institute for Environmental Studies (NIES).</title>
        <authorList>
            <person name="Hirose Y."/>
            <person name="Shimura Y."/>
            <person name="Fujisawa T."/>
            <person name="Nakamura Y."/>
            <person name="Kawachi M."/>
        </authorList>
    </citation>
    <scope>NUCLEOTIDE SEQUENCE [LARGE SCALE GENOMIC DNA]</scope>
    <source>
        <strain evidence="9 10">NIES-2135</strain>
    </source>
</reference>
<protein>
    <recommendedName>
        <fullName evidence="3">phospholipase D</fullName>
        <ecNumber evidence="3">3.1.4.4</ecNumber>
    </recommendedName>
</protein>
<dbReference type="InterPro" id="IPR051406">
    <property type="entry name" value="PLD_domain"/>
</dbReference>
<comment type="catalytic activity">
    <reaction evidence="1">
        <text>a 1,2-diacyl-sn-glycero-3-phosphocholine + H2O = a 1,2-diacyl-sn-glycero-3-phosphate + choline + H(+)</text>
        <dbReference type="Rhea" id="RHEA:14445"/>
        <dbReference type="ChEBI" id="CHEBI:15354"/>
        <dbReference type="ChEBI" id="CHEBI:15377"/>
        <dbReference type="ChEBI" id="CHEBI:15378"/>
        <dbReference type="ChEBI" id="CHEBI:57643"/>
        <dbReference type="ChEBI" id="CHEBI:58608"/>
        <dbReference type="EC" id="3.1.4.4"/>
    </reaction>
</comment>
<evidence type="ECO:0000259" key="8">
    <source>
        <dbReference type="PROSITE" id="PS50035"/>
    </source>
</evidence>
<comment type="similarity">
    <text evidence="2">Belongs to the phospholipase D family.</text>
</comment>
<feature type="domain" description="PLD phosphodiesterase" evidence="8">
    <location>
        <begin position="374"/>
        <end position="401"/>
    </location>
</feature>
<dbReference type="AlphaFoldDB" id="A0A1Z4JKW1"/>
<proteinExistence type="inferred from homology"/>
<accession>A0A1Z4JKW1</accession>
<dbReference type="SMART" id="SM00155">
    <property type="entry name" value="PLDc"/>
    <property type="match status" value="2"/>
</dbReference>
<dbReference type="PROSITE" id="PS00018">
    <property type="entry name" value="EF_HAND_1"/>
    <property type="match status" value="1"/>
</dbReference>
<evidence type="ECO:0000256" key="2">
    <source>
        <dbReference type="ARBA" id="ARBA00008664"/>
    </source>
</evidence>
<sequence>MVRLNHLIQFSLCTLLFAGCRAASSSISVRPLPQDPNIQVFTNQAAASEYTEPYRKITRAGDNLEEVLIDTIAQAKSSIDVAVQEFRLPNVAKALRDRAAAGVTVRVILENQYARPYSSYSAAEVEKLPEREKARYQESRTLIDQDQDGQLSLTEIQDRDALVMLDVAKIPRIDDRADGSRGSNLMHHKFIVVDGKTTIVTSANFTMSDVHGDFARPSSRGNANNLLKMESVEVAQAFTAEFELMWSDRKFGVKKPFRPAQQFKLGESVISLQFSPNSRTIPWEQTPNGLIAKTLQQSTQAIDLALFVFSDQDLVNTIEGKSIRALIEPSFMYRPFSEGLDMLGVALSNNCKWEVNNRPWQNPIKTAGVPQLPPGDMLHHKFGIVDGHTVITGSHNWTLAANRGNDETVIVIRNPVVAAHFQREFDRLYANSVLGIPPAIQRKVEAEQKQCPPPSQSRTGLVNLNTATQAELEALPGVGSGLAKRIIQARPFQSLEDLDHVPGVGKKLIERLSDRVTW</sequence>
<name>A0A1Z4JKW1_LEPBY</name>
<dbReference type="GO" id="GO:0016891">
    <property type="term" value="F:RNA endonuclease activity producing 5'-phosphomonoesters, hydrolytic mechanism"/>
    <property type="evidence" value="ECO:0007669"/>
    <property type="project" value="TreeGrafter"/>
</dbReference>
<dbReference type="InterPro" id="IPR010994">
    <property type="entry name" value="RuvA_2-like"/>
</dbReference>
<organism evidence="9 10">
    <name type="scientific">Leptolyngbya boryana NIES-2135</name>
    <dbReference type="NCBI Taxonomy" id="1973484"/>
    <lineage>
        <taxon>Bacteria</taxon>
        <taxon>Bacillati</taxon>
        <taxon>Cyanobacteriota</taxon>
        <taxon>Cyanophyceae</taxon>
        <taxon>Leptolyngbyales</taxon>
        <taxon>Leptolyngbyaceae</taxon>
        <taxon>Leptolyngbya group</taxon>
        <taxon>Leptolyngbya</taxon>
    </lineage>
</organism>
<evidence type="ECO:0000256" key="6">
    <source>
        <dbReference type="ARBA" id="ARBA00023098"/>
    </source>
</evidence>
<dbReference type="Gene3D" id="1.10.150.320">
    <property type="entry name" value="Photosystem II 12 kDa extrinsic protein"/>
    <property type="match status" value="1"/>
</dbReference>
<keyword evidence="5" id="KW-0442">Lipid degradation</keyword>
<feature type="chain" id="PRO_5011113125" description="phospholipase D" evidence="7">
    <location>
        <begin position="23"/>
        <end position="518"/>
    </location>
</feature>
<dbReference type="PROSITE" id="PS51257">
    <property type="entry name" value="PROKAR_LIPOPROTEIN"/>
    <property type="match status" value="1"/>
</dbReference>
<dbReference type="EC" id="3.1.4.4" evidence="3"/>
<feature type="signal peptide" evidence="7">
    <location>
        <begin position="1"/>
        <end position="22"/>
    </location>
</feature>
<dbReference type="GO" id="GO:0004630">
    <property type="term" value="F:phospholipase D activity"/>
    <property type="evidence" value="ECO:0007669"/>
    <property type="project" value="UniProtKB-EC"/>
</dbReference>
<dbReference type="InterPro" id="IPR001736">
    <property type="entry name" value="PLipase_D/transphosphatidylase"/>
</dbReference>
<dbReference type="GO" id="GO:0006281">
    <property type="term" value="P:DNA repair"/>
    <property type="evidence" value="ECO:0007669"/>
    <property type="project" value="InterPro"/>
</dbReference>
<dbReference type="GO" id="GO:0006793">
    <property type="term" value="P:phosphorus metabolic process"/>
    <property type="evidence" value="ECO:0007669"/>
    <property type="project" value="UniProtKB-ARBA"/>
</dbReference>
<evidence type="ECO:0000256" key="1">
    <source>
        <dbReference type="ARBA" id="ARBA00000798"/>
    </source>
</evidence>
<dbReference type="InterPro" id="IPR018247">
    <property type="entry name" value="EF_Hand_1_Ca_BS"/>
</dbReference>
<dbReference type="CDD" id="cd09116">
    <property type="entry name" value="PLDc_Nuc_like"/>
    <property type="match status" value="1"/>
</dbReference>
<dbReference type="Gene3D" id="3.30.870.10">
    <property type="entry name" value="Endonuclease Chain A"/>
    <property type="match status" value="2"/>
</dbReference>
<evidence type="ECO:0000256" key="5">
    <source>
        <dbReference type="ARBA" id="ARBA00022963"/>
    </source>
</evidence>
<dbReference type="EMBL" id="AP018203">
    <property type="protein sequence ID" value="BAY57361.1"/>
    <property type="molecule type" value="Genomic_DNA"/>
</dbReference>
<dbReference type="SMART" id="SM00278">
    <property type="entry name" value="HhH1"/>
    <property type="match status" value="2"/>
</dbReference>
<evidence type="ECO:0000256" key="4">
    <source>
        <dbReference type="ARBA" id="ARBA00022801"/>
    </source>
</evidence>
<dbReference type="Pfam" id="PF13091">
    <property type="entry name" value="PLDc_2"/>
    <property type="match status" value="2"/>
</dbReference>
<keyword evidence="4" id="KW-0378">Hydrolase</keyword>